<organism evidence="2 3">
    <name type="scientific">Legionella steigerwaltii</name>
    <dbReference type="NCBI Taxonomy" id="460"/>
    <lineage>
        <taxon>Bacteria</taxon>
        <taxon>Pseudomonadati</taxon>
        <taxon>Pseudomonadota</taxon>
        <taxon>Gammaproteobacteria</taxon>
        <taxon>Legionellales</taxon>
        <taxon>Legionellaceae</taxon>
        <taxon>Legionella</taxon>
    </lineage>
</organism>
<keyword evidence="1" id="KW-0472">Membrane</keyword>
<dbReference type="AlphaFoldDB" id="A0A378PH99"/>
<feature type="transmembrane region" description="Helical" evidence="1">
    <location>
        <begin position="24"/>
        <end position="44"/>
    </location>
</feature>
<dbReference type="Proteomes" id="UP000255110">
    <property type="component" value="Unassembled WGS sequence"/>
</dbReference>
<evidence type="ECO:0000313" key="3">
    <source>
        <dbReference type="Proteomes" id="UP000255110"/>
    </source>
</evidence>
<dbReference type="EMBL" id="UGOY01000002">
    <property type="protein sequence ID" value="STY85808.1"/>
    <property type="molecule type" value="Genomic_DNA"/>
</dbReference>
<accession>A0A378PH99</accession>
<protein>
    <submittedName>
        <fullName evidence="2">Uncharacterized protein</fullName>
    </submittedName>
</protein>
<keyword evidence="1" id="KW-0812">Transmembrane</keyword>
<evidence type="ECO:0000256" key="1">
    <source>
        <dbReference type="SAM" id="Phobius"/>
    </source>
</evidence>
<reference evidence="2 3" key="1">
    <citation type="submission" date="2018-06" db="EMBL/GenBank/DDBJ databases">
        <authorList>
            <consortium name="Pathogen Informatics"/>
            <person name="Doyle S."/>
        </authorList>
    </citation>
    <scope>NUCLEOTIDE SEQUENCE [LARGE SCALE GENOMIC DNA]</scope>
    <source>
        <strain evidence="2 3">NCTC11991</strain>
    </source>
</reference>
<gene>
    <name evidence="2" type="ORF">NCTC11991_03328</name>
</gene>
<evidence type="ECO:0000313" key="2">
    <source>
        <dbReference type="EMBL" id="STY85808.1"/>
    </source>
</evidence>
<name>A0A378PH99_9GAMM</name>
<keyword evidence="1" id="KW-1133">Transmembrane helix</keyword>
<sequence length="49" mass="5400">MGLILIILAKGSSGHKMKFITHLGFYLSLAAALIFAIVFFMDVFPLTLK</sequence>
<proteinExistence type="predicted"/>